<dbReference type="Pfam" id="PF03466">
    <property type="entry name" value="LysR_substrate"/>
    <property type="match status" value="1"/>
</dbReference>
<keyword evidence="2" id="KW-0805">Transcription regulation</keyword>
<dbReference type="InterPro" id="IPR036390">
    <property type="entry name" value="WH_DNA-bd_sf"/>
</dbReference>
<dbReference type="Pfam" id="PF00126">
    <property type="entry name" value="HTH_1"/>
    <property type="match status" value="1"/>
</dbReference>
<evidence type="ECO:0000256" key="2">
    <source>
        <dbReference type="ARBA" id="ARBA00023015"/>
    </source>
</evidence>
<dbReference type="RefSeq" id="WP_261893013.1">
    <property type="nucleotide sequence ID" value="NZ_AP024895.1"/>
</dbReference>
<feature type="domain" description="HTH lysR-type" evidence="5">
    <location>
        <begin position="1"/>
        <end position="58"/>
    </location>
</feature>
<keyword evidence="4" id="KW-0804">Transcription</keyword>
<dbReference type="SUPFAM" id="SSF46785">
    <property type="entry name" value="Winged helix' DNA-binding domain"/>
    <property type="match status" value="1"/>
</dbReference>
<dbReference type="EMBL" id="CP138203">
    <property type="protein sequence ID" value="WPC73205.1"/>
    <property type="molecule type" value="Genomic_DNA"/>
</dbReference>
<dbReference type="Gene3D" id="3.40.190.10">
    <property type="entry name" value="Periplasmic binding protein-like II"/>
    <property type="match status" value="2"/>
</dbReference>
<evidence type="ECO:0000256" key="4">
    <source>
        <dbReference type="ARBA" id="ARBA00023163"/>
    </source>
</evidence>
<dbReference type="InterPro" id="IPR036388">
    <property type="entry name" value="WH-like_DNA-bd_sf"/>
</dbReference>
<reference evidence="6 7" key="1">
    <citation type="submission" date="2023-11" db="EMBL/GenBank/DDBJ databases">
        <title>Plant-associative lifestyle of Vibrio porteresiae and its evolutionary dynamics.</title>
        <authorList>
            <person name="Rameshkumar N."/>
            <person name="Kirti K."/>
        </authorList>
    </citation>
    <scope>NUCLEOTIDE SEQUENCE [LARGE SCALE GENOMIC DNA]</scope>
    <source>
        <strain evidence="6 7">MSSRF30</strain>
    </source>
</reference>
<dbReference type="SUPFAM" id="SSF53850">
    <property type="entry name" value="Periplasmic binding protein-like II"/>
    <property type="match status" value="1"/>
</dbReference>
<evidence type="ECO:0000313" key="7">
    <source>
        <dbReference type="Proteomes" id="UP001304071"/>
    </source>
</evidence>
<name>A0ABZ0QCC0_9VIBR</name>
<dbReference type="Proteomes" id="UP001304071">
    <property type="component" value="Chromosome 1"/>
</dbReference>
<dbReference type="PANTHER" id="PTHR30346">
    <property type="entry name" value="TRANSCRIPTIONAL DUAL REGULATOR HCAR-RELATED"/>
    <property type="match status" value="1"/>
</dbReference>
<dbReference type="Gene3D" id="1.10.10.10">
    <property type="entry name" value="Winged helix-like DNA-binding domain superfamily/Winged helix DNA-binding domain"/>
    <property type="match status" value="1"/>
</dbReference>
<evidence type="ECO:0000313" key="6">
    <source>
        <dbReference type="EMBL" id="WPC73205.1"/>
    </source>
</evidence>
<dbReference type="InterPro" id="IPR005119">
    <property type="entry name" value="LysR_subst-bd"/>
</dbReference>
<accession>A0ABZ0QCC0</accession>
<proteinExistence type="inferred from homology"/>
<comment type="similarity">
    <text evidence="1">Belongs to the LysR transcriptional regulatory family.</text>
</comment>
<dbReference type="PROSITE" id="PS50931">
    <property type="entry name" value="HTH_LYSR"/>
    <property type="match status" value="1"/>
</dbReference>
<evidence type="ECO:0000256" key="3">
    <source>
        <dbReference type="ARBA" id="ARBA00023125"/>
    </source>
</evidence>
<evidence type="ECO:0000259" key="5">
    <source>
        <dbReference type="PROSITE" id="PS50931"/>
    </source>
</evidence>
<keyword evidence="7" id="KW-1185">Reference proteome</keyword>
<protein>
    <submittedName>
        <fullName evidence="6">LysR family transcriptional regulator</fullName>
    </submittedName>
</protein>
<dbReference type="InterPro" id="IPR000847">
    <property type="entry name" value="LysR_HTH_N"/>
</dbReference>
<evidence type="ECO:0000256" key="1">
    <source>
        <dbReference type="ARBA" id="ARBA00009437"/>
    </source>
</evidence>
<dbReference type="PANTHER" id="PTHR30346:SF0">
    <property type="entry name" value="HCA OPERON TRANSCRIPTIONAL ACTIVATOR HCAR"/>
    <property type="match status" value="1"/>
</dbReference>
<sequence length="302" mass="33890">MEIRQLRYFLAVAAERSFSAAARRIHIAQPALTRQIRALEESLGVQLLERQARGVTLTPAGEAFVQDAQKVLNSLDEAKSNALRTEKGMRGELRLGVTVMLLWVNELSVLLKEFRRRYPNVMLKLNTMLSGPQVVALQEGVIDLGILIFPPESADFGRLNIYSDHLVLVAPDDSPMVKNPPRFLADIKDYDFVWFDRENSPNYYDRLIGYFNQHGFVPNIVETGNDSVTMLSVVNSGVGCTIVPSSTISEPPEGLTVLELEDLKKLSLDLQLVWRKDAENPTLNHMITVAKELLSRQFVVAN</sequence>
<gene>
    <name evidence="6" type="ORF">R8Z52_13915</name>
</gene>
<dbReference type="PRINTS" id="PR00039">
    <property type="entry name" value="HTHLYSR"/>
</dbReference>
<organism evidence="6 7">
    <name type="scientific">Vibrio porteresiae DSM 19223</name>
    <dbReference type="NCBI Taxonomy" id="1123496"/>
    <lineage>
        <taxon>Bacteria</taxon>
        <taxon>Pseudomonadati</taxon>
        <taxon>Pseudomonadota</taxon>
        <taxon>Gammaproteobacteria</taxon>
        <taxon>Vibrionales</taxon>
        <taxon>Vibrionaceae</taxon>
        <taxon>Vibrio</taxon>
    </lineage>
</organism>
<dbReference type="CDD" id="cd08414">
    <property type="entry name" value="PBP2_LTTR_aromatics_like"/>
    <property type="match status" value="1"/>
</dbReference>
<keyword evidence="3" id="KW-0238">DNA-binding</keyword>